<gene>
    <name evidence="2" type="ORF">FY036_04210</name>
</gene>
<dbReference type="Proteomes" id="UP000323258">
    <property type="component" value="Unassembled WGS sequence"/>
</dbReference>
<accession>A0A5D4H1Y1</accession>
<dbReference type="OrthoDB" id="7161229at2"/>
<dbReference type="EMBL" id="VSZS01000055">
    <property type="protein sequence ID" value="TYR34567.1"/>
    <property type="molecule type" value="Genomic_DNA"/>
</dbReference>
<evidence type="ECO:0000313" key="3">
    <source>
        <dbReference type="Proteomes" id="UP000323258"/>
    </source>
</evidence>
<organism evidence="2 3">
    <name type="scientific">Neoaquamicrobium microcysteis</name>
    <dbReference type="NCBI Taxonomy" id="2682781"/>
    <lineage>
        <taxon>Bacteria</taxon>
        <taxon>Pseudomonadati</taxon>
        <taxon>Pseudomonadota</taxon>
        <taxon>Alphaproteobacteria</taxon>
        <taxon>Hyphomicrobiales</taxon>
        <taxon>Phyllobacteriaceae</taxon>
        <taxon>Neoaquamicrobium</taxon>
    </lineage>
</organism>
<feature type="compositionally biased region" description="Low complexity" evidence="1">
    <location>
        <begin position="136"/>
        <end position="152"/>
    </location>
</feature>
<feature type="region of interest" description="Disordered" evidence="1">
    <location>
        <begin position="232"/>
        <end position="258"/>
    </location>
</feature>
<dbReference type="AlphaFoldDB" id="A0A5D4H1Y1"/>
<proteinExistence type="predicted"/>
<evidence type="ECO:0000313" key="2">
    <source>
        <dbReference type="EMBL" id="TYR34567.1"/>
    </source>
</evidence>
<feature type="compositionally biased region" description="Pro residues" evidence="1">
    <location>
        <begin position="105"/>
        <end position="135"/>
    </location>
</feature>
<name>A0A5D4H1Y1_9HYPH</name>
<comment type="caution">
    <text evidence="2">The sequence shown here is derived from an EMBL/GenBank/DDBJ whole genome shotgun (WGS) entry which is preliminary data.</text>
</comment>
<dbReference type="RefSeq" id="WP_148913458.1">
    <property type="nucleotide sequence ID" value="NZ_VSZS01000055.1"/>
</dbReference>
<evidence type="ECO:0000256" key="1">
    <source>
        <dbReference type="SAM" id="MobiDB-lite"/>
    </source>
</evidence>
<feature type="compositionally biased region" description="Basic and acidic residues" evidence="1">
    <location>
        <begin position="194"/>
        <end position="211"/>
    </location>
</feature>
<dbReference type="Gene3D" id="3.30.1150.10">
    <property type="match status" value="1"/>
</dbReference>
<feature type="compositionally biased region" description="Low complexity" evidence="1">
    <location>
        <begin position="55"/>
        <end position="71"/>
    </location>
</feature>
<dbReference type="PRINTS" id="PR01217">
    <property type="entry name" value="PRICHEXTENSN"/>
</dbReference>
<keyword evidence="3" id="KW-1185">Reference proteome</keyword>
<sequence length="355" mass="37453">MKVGLTTSVALHAVALGFGLISLSSPRALELGSVESFPVDIVPIEEVSQSVQGDRSAPAAERPAPTPTSRTEVVENAQEVGDNTVDLPTPPTPDPRPRPVETAEAPPPAPEPTPPTPEPTPEPQPQAEPEPPQPVPTTEVAPEPQPQQEVTPDPAPETAVAEAPQPQQDAMQLPTSAPTPQSRPQPPQAQTARTPERREPERPAEPRRETASSDSDSQNIEDQVAALLNRERASGGGAQRSTEQAALGGRQTTGARLSQSEMDALRGQIQRCWNVPAGAADAQNLKVSVQFKLNATGGLEGSPQIIAGGGGQGIERAAAESARRAVLACAPYNLPAEKYEAWADVIVHFDPRDMF</sequence>
<feature type="region of interest" description="Disordered" evidence="1">
    <location>
        <begin position="49"/>
        <end position="219"/>
    </location>
</feature>
<reference evidence="2 3" key="2">
    <citation type="submission" date="2019-09" db="EMBL/GenBank/DDBJ databases">
        <title>Mesorhizobium sp. MaA-C15 isolated from Microcystis aeruginosa.</title>
        <authorList>
            <person name="Jeong S.E."/>
            <person name="Jin H.M."/>
            <person name="Jeon C.O."/>
        </authorList>
    </citation>
    <scope>NUCLEOTIDE SEQUENCE [LARGE SCALE GENOMIC DNA]</scope>
    <source>
        <strain evidence="2 3">MaA-C15</strain>
    </source>
</reference>
<reference evidence="2 3" key="1">
    <citation type="submission" date="2019-08" db="EMBL/GenBank/DDBJ databases">
        <authorList>
            <person name="Seo Y.L."/>
        </authorList>
    </citation>
    <scope>NUCLEOTIDE SEQUENCE [LARGE SCALE GENOMIC DNA]</scope>
    <source>
        <strain evidence="2 3">MaA-C15</strain>
    </source>
</reference>
<protein>
    <recommendedName>
        <fullName evidence="4">Cell envelope integrity protein TolA</fullName>
    </recommendedName>
</protein>
<feature type="compositionally biased region" description="Polar residues" evidence="1">
    <location>
        <begin position="239"/>
        <end position="258"/>
    </location>
</feature>
<evidence type="ECO:0008006" key="4">
    <source>
        <dbReference type="Google" id="ProtNLM"/>
    </source>
</evidence>